<dbReference type="CDD" id="cd14066">
    <property type="entry name" value="STKc_IRAK"/>
    <property type="match status" value="1"/>
</dbReference>
<comment type="similarity">
    <text evidence="2">Belongs to the protein kinase superfamily. Ser/Thr protein kinase family.</text>
</comment>
<evidence type="ECO:0000256" key="7">
    <source>
        <dbReference type="ARBA" id="ARBA00022777"/>
    </source>
</evidence>
<keyword evidence="6 11" id="KW-0547">Nucleotide-binding</keyword>
<dbReference type="Gene3D" id="3.30.200.20">
    <property type="entry name" value="Phosphorylase Kinase, domain 1"/>
    <property type="match status" value="1"/>
</dbReference>
<dbReference type="PANTHER" id="PTHR47985">
    <property type="entry name" value="OS07G0668900 PROTEIN"/>
    <property type="match status" value="1"/>
</dbReference>
<dbReference type="PANTHER" id="PTHR47985:SF41">
    <property type="entry name" value="SERINE_THREONINE-PROTEIN KINASE PBL5-RELATED"/>
    <property type="match status" value="1"/>
</dbReference>
<evidence type="ECO:0000256" key="10">
    <source>
        <dbReference type="ARBA" id="ARBA00023288"/>
    </source>
</evidence>
<evidence type="ECO:0000256" key="5">
    <source>
        <dbReference type="ARBA" id="ARBA00022679"/>
    </source>
</evidence>
<dbReference type="Pfam" id="PF00069">
    <property type="entry name" value="Pkinase"/>
    <property type="match status" value="1"/>
</dbReference>
<dbReference type="FunFam" id="3.30.200.20:FF:000266">
    <property type="entry name" value="probable serine/threonine-protein kinase RLCKVII"/>
    <property type="match status" value="1"/>
</dbReference>
<protein>
    <recommendedName>
        <fullName evidence="12">Protein kinase domain-containing protein</fullName>
    </recommendedName>
</protein>
<comment type="subcellular location">
    <subcellularLocation>
        <location evidence="1">Cell membrane</location>
        <topology evidence="1">Lipid-anchor</topology>
    </subcellularLocation>
</comment>
<dbReference type="GO" id="GO:0090404">
    <property type="term" value="C:pollen tube tip"/>
    <property type="evidence" value="ECO:0007669"/>
    <property type="project" value="UniProtKB-ARBA"/>
</dbReference>
<dbReference type="PROSITE" id="PS00107">
    <property type="entry name" value="PROTEIN_KINASE_ATP"/>
    <property type="match status" value="1"/>
</dbReference>
<keyword evidence="3" id="KW-1003">Cell membrane</keyword>
<evidence type="ECO:0000259" key="12">
    <source>
        <dbReference type="PROSITE" id="PS50011"/>
    </source>
</evidence>
<dbReference type="EMBL" id="LR999454">
    <property type="protein sequence ID" value="CAE6018204.1"/>
    <property type="molecule type" value="Genomic_DNA"/>
</dbReference>
<sequence>MLARPMGEGYIQYLRLSKDTTQPADSKIPGLWSSSVKPEFCCIYRVPDRLRKVNPEAYTPQMLLIGPLHHSKKVEAFKRYKTELRYLNYLNMELHKKKCLDSIANIFGDQTIEEFKKIIIRDERYIRESYAESTIWINTKDFVEMILHDSVFILLFFIQTGSTLNFSKKEDILLNQSRLINATAILEDLILLENQLPYALLEKLFEPFFSNLDTKETFRDITLRAFGFEGKIKKEVRFKHFTDLFRCVRVSTLSLTEEQISIAKNEPPKSRKIMYNADKLDSAGVNFVNVDEENDLSLVITFKDGILKMPCFTVEDNTERVVRNLMALEQCHYPRTTYVCDYISFLDFLINTDQDVDLLVKKGHQGSVTEMVNKLCLGLVDFGSHYCDIVENLNKHYDNRLNRSVGTLRRVYFKDLWTGTATIAAVVLLVLTLIQTVASILQVMMQNDNCLKVSLCGDVNKEVVTKEDQLALDAKDTNVEDEVIGKKAQTFTFEELAVSTGNFKSDCFLGEGGFGKVYKGFIEKINQVVAIKQLDRNGAQGIREFVVEVLTLSLADHPNLVKLIGFCAEGAQRLLVYEYMPLGSLENHLHDLPHGRKPLVWSTRMKIAAGAARGLEYLHDAMKPPVIYRDLKCSNILLDEGYHAKLSDFGLAKVGPRGSETHVSTRVMGTYGYCAPDYALTGQLTFKSDVYSFGVVLLELITGRKAFDNTRTRNHQSLVEWARPLFKDRNNFKKMVDPLLEGDYPVRALYQALAIAAMCVQEQPSMRPVIADVVMALDHLASSKYDHSHRQKQPNVTENKVDEEKTLIESNVCLEEKQEEIKICSESDQAA</sequence>
<evidence type="ECO:0000256" key="9">
    <source>
        <dbReference type="ARBA" id="ARBA00023136"/>
    </source>
</evidence>
<feature type="domain" description="Protein kinase" evidence="12">
    <location>
        <begin position="503"/>
        <end position="782"/>
    </location>
</feature>
<dbReference type="PROSITE" id="PS50011">
    <property type="entry name" value="PROTEIN_KINASE_DOM"/>
    <property type="match status" value="1"/>
</dbReference>
<gene>
    <name evidence="13" type="ORF">AARE701A_LOCUS9996</name>
</gene>
<organism evidence="13 14">
    <name type="scientific">Arabidopsis arenosa</name>
    <name type="common">Sand rock-cress</name>
    <name type="synonym">Cardaminopsis arenosa</name>
    <dbReference type="NCBI Taxonomy" id="38785"/>
    <lineage>
        <taxon>Eukaryota</taxon>
        <taxon>Viridiplantae</taxon>
        <taxon>Streptophyta</taxon>
        <taxon>Embryophyta</taxon>
        <taxon>Tracheophyta</taxon>
        <taxon>Spermatophyta</taxon>
        <taxon>Magnoliopsida</taxon>
        <taxon>eudicotyledons</taxon>
        <taxon>Gunneridae</taxon>
        <taxon>Pentapetalae</taxon>
        <taxon>rosids</taxon>
        <taxon>malvids</taxon>
        <taxon>Brassicales</taxon>
        <taxon>Brassicaceae</taxon>
        <taxon>Camelineae</taxon>
        <taxon>Arabidopsis</taxon>
    </lineage>
</organism>
<evidence type="ECO:0000256" key="8">
    <source>
        <dbReference type="ARBA" id="ARBA00022840"/>
    </source>
</evidence>
<evidence type="ECO:0000256" key="3">
    <source>
        <dbReference type="ARBA" id="ARBA00022475"/>
    </source>
</evidence>
<dbReference type="InterPro" id="IPR004158">
    <property type="entry name" value="DUF247_pln"/>
</dbReference>
<dbReference type="FunFam" id="1.10.510.10:FF:000032">
    <property type="entry name" value="Serine/threonine-protein kinase PBS1"/>
    <property type="match status" value="1"/>
</dbReference>
<dbReference type="InterPro" id="IPR008271">
    <property type="entry name" value="Ser/Thr_kinase_AS"/>
</dbReference>
<dbReference type="GO" id="GO:0005524">
    <property type="term" value="F:ATP binding"/>
    <property type="evidence" value="ECO:0007669"/>
    <property type="project" value="UniProtKB-UniRule"/>
</dbReference>
<evidence type="ECO:0000313" key="13">
    <source>
        <dbReference type="EMBL" id="CAE6018204.1"/>
    </source>
</evidence>
<dbReference type="PROSITE" id="PS00108">
    <property type="entry name" value="PROTEIN_KINASE_ST"/>
    <property type="match status" value="1"/>
</dbReference>
<keyword evidence="8 11" id="KW-0067">ATP-binding</keyword>
<dbReference type="Proteomes" id="UP000682877">
    <property type="component" value="Chromosome 4"/>
</dbReference>
<evidence type="ECO:0000256" key="2">
    <source>
        <dbReference type="ARBA" id="ARBA00008684"/>
    </source>
</evidence>
<dbReference type="InterPro" id="IPR017441">
    <property type="entry name" value="Protein_kinase_ATP_BS"/>
</dbReference>
<dbReference type="SUPFAM" id="SSF56112">
    <property type="entry name" value="Protein kinase-like (PK-like)"/>
    <property type="match status" value="1"/>
</dbReference>
<dbReference type="GO" id="GO:0010183">
    <property type="term" value="P:pollen tube guidance"/>
    <property type="evidence" value="ECO:0007669"/>
    <property type="project" value="UniProtKB-ARBA"/>
</dbReference>
<name>A0A8S2A9N5_ARAAE</name>
<feature type="binding site" evidence="11">
    <location>
        <position position="532"/>
    </location>
    <ligand>
        <name>ATP</name>
        <dbReference type="ChEBI" id="CHEBI:30616"/>
    </ligand>
</feature>
<keyword evidence="9" id="KW-0472">Membrane</keyword>
<dbReference type="SMART" id="SM00220">
    <property type="entry name" value="S_TKc"/>
    <property type="match status" value="1"/>
</dbReference>
<proteinExistence type="inferred from homology"/>
<keyword evidence="14" id="KW-1185">Reference proteome</keyword>
<keyword evidence="10" id="KW-0449">Lipoprotein</keyword>
<dbReference type="Gene3D" id="1.10.510.10">
    <property type="entry name" value="Transferase(Phosphotransferase) domain 1"/>
    <property type="match status" value="1"/>
</dbReference>
<dbReference type="GO" id="GO:0005886">
    <property type="term" value="C:plasma membrane"/>
    <property type="evidence" value="ECO:0007669"/>
    <property type="project" value="UniProtKB-SubCell"/>
</dbReference>
<evidence type="ECO:0000256" key="11">
    <source>
        <dbReference type="PROSITE-ProRule" id="PRU10141"/>
    </source>
</evidence>
<accession>A0A8S2A9N5</accession>
<keyword evidence="4" id="KW-0723">Serine/threonine-protein kinase</keyword>
<dbReference type="Pfam" id="PF03140">
    <property type="entry name" value="DUF247"/>
    <property type="match status" value="1"/>
</dbReference>
<keyword evidence="5" id="KW-0808">Transferase</keyword>
<evidence type="ECO:0000256" key="4">
    <source>
        <dbReference type="ARBA" id="ARBA00022527"/>
    </source>
</evidence>
<dbReference type="InterPro" id="IPR000719">
    <property type="entry name" value="Prot_kinase_dom"/>
</dbReference>
<dbReference type="AlphaFoldDB" id="A0A8S2A9N5"/>
<dbReference type="GO" id="GO:0004674">
    <property type="term" value="F:protein serine/threonine kinase activity"/>
    <property type="evidence" value="ECO:0007669"/>
    <property type="project" value="UniProtKB-KW"/>
</dbReference>
<reference evidence="13" key="1">
    <citation type="submission" date="2021-01" db="EMBL/GenBank/DDBJ databases">
        <authorList>
            <person name="Bezrukov I."/>
        </authorList>
    </citation>
    <scope>NUCLEOTIDE SEQUENCE</scope>
</reference>
<evidence type="ECO:0000256" key="1">
    <source>
        <dbReference type="ARBA" id="ARBA00004193"/>
    </source>
</evidence>
<evidence type="ECO:0000256" key="6">
    <source>
        <dbReference type="ARBA" id="ARBA00022741"/>
    </source>
</evidence>
<evidence type="ECO:0000313" key="14">
    <source>
        <dbReference type="Proteomes" id="UP000682877"/>
    </source>
</evidence>
<dbReference type="InterPro" id="IPR011009">
    <property type="entry name" value="Kinase-like_dom_sf"/>
</dbReference>
<keyword evidence="7" id="KW-0418">Kinase</keyword>